<dbReference type="SUPFAM" id="SSF102829">
    <property type="entry name" value="Cell division protein ZapA-like"/>
    <property type="match status" value="1"/>
</dbReference>
<dbReference type="GO" id="GO:0051301">
    <property type="term" value="P:cell division"/>
    <property type="evidence" value="ECO:0007669"/>
    <property type="project" value="UniProtKB-KW"/>
</dbReference>
<dbReference type="OrthoDB" id="2139724at2"/>
<dbReference type="InterPro" id="IPR036192">
    <property type="entry name" value="Cell_div_ZapA-like_sf"/>
</dbReference>
<accession>A0A1H9N8I7</accession>
<organism evidence="1 2">
    <name type="scientific">Granulicatella balaenopterae</name>
    <dbReference type="NCBI Taxonomy" id="137733"/>
    <lineage>
        <taxon>Bacteria</taxon>
        <taxon>Bacillati</taxon>
        <taxon>Bacillota</taxon>
        <taxon>Bacilli</taxon>
        <taxon>Lactobacillales</taxon>
        <taxon>Carnobacteriaceae</taxon>
        <taxon>Granulicatella</taxon>
    </lineage>
</organism>
<dbReference type="AlphaFoldDB" id="A0A1H9N8I7"/>
<dbReference type="Proteomes" id="UP000198556">
    <property type="component" value="Unassembled WGS sequence"/>
</dbReference>
<evidence type="ECO:0000313" key="1">
    <source>
        <dbReference type="EMBL" id="SER32242.1"/>
    </source>
</evidence>
<reference evidence="1 2" key="1">
    <citation type="submission" date="2016-10" db="EMBL/GenBank/DDBJ databases">
        <authorList>
            <person name="de Groot N.N."/>
        </authorList>
    </citation>
    <scope>NUCLEOTIDE SEQUENCE [LARGE SCALE GENOMIC DNA]</scope>
    <source>
        <strain evidence="1 2">DSM 15827</strain>
    </source>
</reference>
<sequence>MTQNKQRHRARIGEKTYTIIGKKSTKHMQTVTDMLNEQLDQLTTLAPNLSLQEKMVLLAVNATSVQLEKQQEVNQLQEEIKQLKKELVGR</sequence>
<dbReference type="InterPro" id="IPR007838">
    <property type="entry name" value="Cell_div_ZapA-like"/>
</dbReference>
<dbReference type="RefSeq" id="WP_089747449.1">
    <property type="nucleotide sequence ID" value="NZ_FOGF01000036.1"/>
</dbReference>
<proteinExistence type="predicted"/>
<dbReference type="STRING" id="137733.SAMN05421767_13618"/>
<protein>
    <submittedName>
        <fullName evidence="1">Cell division protein ZapA</fullName>
    </submittedName>
</protein>
<name>A0A1H9N8I7_9LACT</name>
<gene>
    <name evidence="1" type="ORF">SAMN05421767_13618</name>
</gene>
<dbReference type="Gene3D" id="6.10.250.790">
    <property type="match status" value="1"/>
</dbReference>
<keyword evidence="1" id="KW-0132">Cell division</keyword>
<evidence type="ECO:0000313" key="2">
    <source>
        <dbReference type="Proteomes" id="UP000198556"/>
    </source>
</evidence>
<keyword evidence="1" id="KW-0131">Cell cycle</keyword>
<dbReference type="InterPro" id="IPR053712">
    <property type="entry name" value="Bac_CellDiv_Activator"/>
</dbReference>
<dbReference type="Pfam" id="PF05164">
    <property type="entry name" value="ZapA"/>
    <property type="match status" value="1"/>
</dbReference>
<dbReference type="EMBL" id="FOGF01000036">
    <property type="protein sequence ID" value="SER32242.1"/>
    <property type="molecule type" value="Genomic_DNA"/>
</dbReference>
<keyword evidence="2" id="KW-1185">Reference proteome</keyword>